<feature type="domain" description="KaiC" evidence="7">
    <location>
        <begin position="240"/>
        <end position="474"/>
    </location>
</feature>
<evidence type="ECO:0000259" key="7">
    <source>
        <dbReference type="PROSITE" id="PS51146"/>
    </source>
</evidence>
<dbReference type="GO" id="GO:0005524">
    <property type="term" value="F:ATP binding"/>
    <property type="evidence" value="ECO:0007669"/>
    <property type="project" value="InterPro"/>
</dbReference>
<dbReference type="GO" id="GO:0016787">
    <property type="term" value="F:hydrolase activity"/>
    <property type="evidence" value="ECO:0007669"/>
    <property type="project" value="UniProtKB-KW"/>
</dbReference>
<dbReference type="InterPro" id="IPR010624">
    <property type="entry name" value="KaiC_dom"/>
</dbReference>
<dbReference type="AlphaFoldDB" id="A0A238Y8U0"/>
<keyword evidence="4" id="KW-0677">Repeat</keyword>
<keyword evidence="6" id="KW-0378">Hydrolase</keyword>
<evidence type="ECO:0000256" key="6">
    <source>
        <dbReference type="ARBA" id="ARBA00022801"/>
    </source>
</evidence>
<dbReference type="Gene3D" id="3.40.50.300">
    <property type="entry name" value="P-loop containing nucleotide triphosphate hydrolases"/>
    <property type="match status" value="2"/>
</dbReference>
<proteinExistence type="predicted"/>
<dbReference type="RefSeq" id="WP_089385979.1">
    <property type="nucleotide sequence ID" value="NZ_FZNQ01000033.1"/>
</dbReference>
<sequence length="481" mass="52273">MTDSRIHTGVPRADEVLMGGLLPESATLLRGAPGAGKTIFGLHFLTTRTDPDATNLYINLGEPKAYLESTARGFGLNLDAVEFLDRSPAGETFQEDSTYTLFASGEVEQPSLVGSIREVVEAVEPERVVIDPVTVLRHLAPDTRQFRRQVLSLLDFLKSMGTTTLLTSQAATSLPDDDLQFLADTVVTLDNDMGHRTLSVSKFRGSSSRDGAHTVTIDDDGMQVWPRLDPTRHRRERPTDVLPSGVAELDRILDGGIATGTVTFLSGPAGVGKTTTGLQFLSQAARAGDRAVVYSFEEGRRTMLARADAVGIPLREAIDDGTVSIVEIGPDELSLDAFTHRLRTEVEEAGAEVVMLDGVGGYERAFRGHQADVTRQLIKIGRYLRNMNVTGLVTNEVHQITGEFRATEQQVSHLADGIIILRHVEYKGRLQKCIGVVKMRSSAFETGLRTLDITADGLQIGEELSGLRGVLTGTPNWHDDA</sequence>
<dbReference type="InterPro" id="IPR030665">
    <property type="entry name" value="KaiC"/>
</dbReference>
<dbReference type="EMBL" id="FZNQ01000033">
    <property type="protein sequence ID" value="SNR67258.1"/>
    <property type="molecule type" value="Genomic_DNA"/>
</dbReference>
<evidence type="ECO:0000256" key="5">
    <source>
        <dbReference type="ARBA" id="ARBA00022777"/>
    </source>
</evidence>
<organism evidence="8 9">
    <name type="scientific">Halorubrum vacuolatum</name>
    <name type="common">Natronobacterium vacuolatum</name>
    <dbReference type="NCBI Taxonomy" id="63740"/>
    <lineage>
        <taxon>Archaea</taxon>
        <taxon>Methanobacteriati</taxon>
        <taxon>Methanobacteriota</taxon>
        <taxon>Stenosarchaea group</taxon>
        <taxon>Halobacteria</taxon>
        <taxon>Halobacteriales</taxon>
        <taxon>Haloferacaceae</taxon>
        <taxon>Halorubrum</taxon>
    </lineage>
</organism>
<reference evidence="8 9" key="1">
    <citation type="submission" date="2017-06" db="EMBL/GenBank/DDBJ databases">
        <authorList>
            <person name="Kim H.J."/>
            <person name="Triplett B.A."/>
        </authorList>
    </citation>
    <scope>NUCLEOTIDE SEQUENCE [LARGE SCALE GENOMIC DNA]</scope>
    <source>
        <strain evidence="8 9">DSM 8800</strain>
    </source>
</reference>
<evidence type="ECO:0000313" key="8">
    <source>
        <dbReference type="EMBL" id="SNR67258.1"/>
    </source>
</evidence>
<dbReference type="InterPro" id="IPR014774">
    <property type="entry name" value="KaiC-like_dom"/>
</dbReference>
<dbReference type="InterPro" id="IPR027417">
    <property type="entry name" value="P-loop_NTPase"/>
</dbReference>
<dbReference type="SUPFAM" id="SSF52540">
    <property type="entry name" value="P-loop containing nucleoside triphosphate hydrolases"/>
    <property type="match status" value="2"/>
</dbReference>
<evidence type="ECO:0000256" key="4">
    <source>
        <dbReference type="ARBA" id="ARBA00022737"/>
    </source>
</evidence>
<dbReference type="OrthoDB" id="27015at2157"/>
<dbReference type="Pfam" id="PF06745">
    <property type="entry name" value="ATPase"/>
    <property type="match status" value="2"/>
</dbReference>
<feature type="domain" description="KaiC" evidence="7">
    <location>
        <begin position="4"/>
        <end position="238"/>
    </location>
</feature>
<dbReference type="PANTHER" id="PTHR42926:SF1">
    <property type="entry name" value="CIRCADIAN CLOCK OSCILLATOR PROTEIN KAIC 1"/>
    <property type="match status" value="1"/>
</dbReference>
<protein>
    <recommendedName>
        <fullName evidence="1">non-specific serine/threonine protein kinase</fullName>
        <ecNumber evidence="1">2.7.11.1</ecNumber>
    </recommendedName>
</protein>
<dbReference type="InterPro" id="IPR051347">
    <property type="entry name" value="Circadian_clock_KaiC-rel"/>
</dbReference>
<accession>A0A238Y8U0</accession>
<dbReference type="Proteomes" id="UP000198397">
    <property type="component" value="Unassembled WGS sequence"/>
</dbReference>
<evidence type="ECO:0000256" key="3">
    <source>
        <dbReference type="ARBA" id="ARBA00022679"/>
    </source>
</evidence>
<dbReference type="GO" id="GO:0004674">
    <property type="term" value="F:protein serine/threonine kinase activity"/>
    <property type="evidence" value="ECO:0007669"/>
    <property type="project" value="UniProtKB-EC"/>
</dbReference>
<dbReference type="PRINTS" id="PR01874">
    <property type="entry name" value="DNAREPAIRADA"/>
</dbReference>
<keyword evidence="3" id="KW-0808">Transferase</keyword>
<evidence type="ECO:0000256" key="2">
    <source>
        <dbReference type="ARBA" id="ARBA00022553"/>
    </source>
</evidence>
<keyword evidence="5" id="KW-0418">Kinase</keyword>
<gene>
    <name evidence="8" type="ORF">SAMN06264855_1338</name>
</gene>
<dbReference type="PANTHER" id="PTHR42926">
    <property type="match status" value="1"/>
</dbReference>
<dbReference type="EC" id="2.7.11.1" evidence="1"/>
<keyword evidence="9" id="KW-1185">Reference proteome</keyword>
<dbReference type="PROSITE" id="PS51146">
    <property type="entry name" value="KAIC"/>
    <property type="match status" value="2"/>
</dbReference>
<evidence type="ECO:0000313" key="9">
    <source>
        <dbReference type="Proteomes" id="UP000198397"/>
    </source>
</evidence>
<dbReference type="PIRSF" id="PIRSF039117">
    <property type="entry name" value="KaiC"/>
    <property type="match status" value="1"/>
</dbReference>
<evidence type="ECO:0000256" key="1">
    <source>
        <dbReference type="ARBA" id="ARBA00012513"/>
    </source>
</evidence>
<name>A0A238Y8U0_HALVU</name>
<keyword evidence="2" id="KW-0597">Phosphoprotein</keyword>